<dbReference type="FunFam" id="3.40.50.720:FF:000084">
    <property type="entry name" value="Short-chain dehydrogenase reductase"/>
    <property type="match status" value="1"/>
</dbReference>
<evidence type="ECO:0000313" key="3">
    <source>
        <dbReference type="EMBL" id="CAB4944468.1"/>
    </source>
</evidence>
<dbReference type="PANTHER" id="PTHR43943">
    <property type="entry name" value="DEHYDROGENASE/REDUCTASE (SDR FAMILY) MEMBER 4"/>
    <property type="match status" value="1"/>
</dbReference>
<organism evidence="3">
    <name type="scientific">freshwater metagenome</name>
    <dbReference type="NCBI Taxonomy" id="449393"/>
    <lineage>
        <taxon>unclassified sequences</taxon>
        <taxon>metagenomes</taxon>
        <taxon>ecological metagenomes</taxon>
    </lineage>
</organism>
<dbReference type="EMBL" id="CAFBNF010000105">
    <property type="protein sequence ID" value="CAB4944468.1"/>
    <property type="molecule type" value="Genomic_DNA"/>
</dbReference>
<sequence length="254" mass="26168">MDLGLAGKKAIITGASRGIGRAIAETLGSEGAAVAICARHEDGLLSAATDMRARGITVHTQVLDVSDESAVAAFVDWAAGVLGGLDIVVSNVSAGASVDPQFWSVSFAADLMAFVRLVEAATPHLEKSDCASILAIASTSGFDALPPARANSYAAFKAAVIQHASSLGHSLPAKGIRVNTISPGPIFFEGGPWDLRMQSDPESTIAIRDRIPMGRFGSPTDVANLAAFLSSPAAAYLTATNMVVDGGFTSRIHF</sequence>
<reference evidence="3" key="1">
    <citation type="submission" date="2020-05" db="EMBL/GenBank/DDBJ databases">
        <authorList>
            <person name="Chiriac C."/>
            <person name="Salcher M."/>
            <person name="Ghai R."/>
            <person name="Kavagutti S V."/>
        </authorList>
    </citation>
    <scope>NUCLEOTIDE SEQUENCE</scope>
</reference>
<dbReference type="AlphaFoldDB" id="A0A6J7JLI0"/>
<dbReference type="InterPro" id="IPR002347">
    <property type="entry name" value="SDR_fam"/>
</dbReference>
<evidence type="ECO:0000256" key="1">
    <source>
        <dbReference type="ARBA" id="ARBA00006484"/>
    </source>
</evidence>
<dbReference type="InterPro" id="IPR036291">
    <property type="entry name" value="NAD(P)-bd_dom_sf"/>
</dbReference>
<name>A0A6J7JLI0_9ZZZZ</name>
<proteinExistence type="inferred from homology"/>
<protein>
    <submittedName>
        <fullName evidence="3">Unannotated protein</fullName>
    </submittedName>
</protein>
<dbReference type="GO" id="GO:0016491">
    <property type="term" value="F:oxidoreductase activity"/>
    <property type="evidence" value="ECO:0007669"/>
    <property type="project" value="UniProtKB-KW"/>
</dbReference>
<dbReference type="Pfam" id="PF13561">
    <property type="entry name" value="adh_short_C2"/>
    <property type="match status" value="1"/>
</dbReference>
<comment type="similarity">
    <text evidence="1">Belongs to the short-chain dehydrogenases/reductases (SDR) family.</text>
</comment>
<dbReference type="PRINTS" id="PR00081">
    <property type="entry name" value="GDHRDH"/>
</dbReference>
<evidence type="ECO:0000256" key="2">
    <source>
        <dbReference type="ARBA" id="ARBA00023002"/>
    </source>
</evidence>
<keyword evidence="2" id="KW-0560">Oxidoreductase</keyword>
<dbReference type="SUPFAM" id="SSF51735">
    <property type="entry name" value="NAD(P)-binding Rossmann-fold domains"/>
    <property type="match status" value="1"/>
</dbReference>
<dbReference type="Gene3D" id="3.40.50.720">
    <property type="entry name" value="NAD(P)-binding Rossmann-like Domain"/>
    <property type="match status" value="1"/>
</dbReference>
<gene>
    <name evidence="3" type="ORF">UFOPK3773_01042</name>
</gene>
<dbReference type="PANTHER" id="PTHR43943:SF17">
    <property type="entry name" value="3-PHENYLPROPIONATE-DIHYDRODIOL_CINNAMIC ACID-DIHYDRODIOL DEHYDROGENASE"/>
    <property type="match status" value="1"/>
</dbReference>
<accession>A0A6J7JLI0</accession>